<protein>
    <submittedName>
        <fullName evidence="1">Uncharacterized protein</fullName>
    </submittedName>
</protein>
<name>X1VIX8_9ZZZZ</name>
<dbReference type="EMBL" id="BARW01036545">
    <property type="protein sequence ID" value="GAJ18717.1"/>
    <property type="molecule type" value="Genomic_DNA"/>
</dbReference>
<accession>X1VIX8</accession>
<evidence type="ECO:0000313" key="1">
    <source>
        <dbReference type="EMBL" id="GAJ18717.1"/>
    </source>
</evidence>
<dbReference type="AlphaFoldDB" id="X1VIX8"/>
<proteinExistence type="predicted"/>
<feature type="non-terminal residue" evidence="1">
    <location>
        <position position="32"/>
    </location>
</feature>
<reference evidence="1" key="1">
    <citation type="journal article" date="2014" name="Front. Microbiol.">
        <title>High frequency of phylogenetically diverse reductive dehalogenase-homologous genes in deep subseafloor sedimentary metagenomes.</title>
        <authorList>
            <person name="Kawai M."/>
            <person name="Futagami T."/>
            <person name="Toyoda A."/>
            <person name="Takaki Y."/>
            <person name="Nishi S."/>
            <person name="Hori S."/>
            <person name="Arai W."/>
            <person name="Tsubouchi T."/>
            <person name="Morono Y."/>
            <person name="Uchiyama I."/>
            <person name="Ito T."/>
            <person name="Fujiyama A."/>
            <person name="Inagaki F."/>
            <person name="Takami H."/>
        </authorList>
    </citation>
    <scope>NUCLEOTIDE SEQUENCE</scope>
    <source>
        <strain evidence="1">Expedition CK06-06</strain>
    </source>
</reference>
<sequence>MGALGSYTITVALLSAIANQMTKPKGKADVVV</sequence>
<comment type="caution">
    <text evidence="1">The sequence shown here is derived from an EMBL/GenBank/DDBJ whole genome shotgun (WGS) entry which is preliminary data.</text>
</comment>
<organism evidence="1">
    <name type="scientific">marine sediment metagenome</name>
    <dbReference type="NCBI Taxonomy" id="412755"/>
    <lineage>
        <taxon>unclassified sequences</taxon>
        <taxon>metagenomes</taxon>
        <taxon>ecological metagenomes</taxon>
    </lineage>
</organism>
<gene>
    <name evidence="1" type="ORF">S12H4_56698</name>
</gene>